<dbReference type="GO" id="GO:0008757">
    <property type="term" value="F:S-adenosylmethionine-dependent methyltransferase activity"/>
    <property type="evidence" value="ECO:0007669"/>
    <property type="project" value="InterPro"/>
</dbReference>
<dbReference type="RefSeq" id="WP_076665588.1">
    <property type="nucleotide sequence ID" value="NZ_FTPP01000001.1"/>
</dbReference>
<keyword evidence="3" id="KW-1185">Reference proteome</keyword>
<dbReference type="CDD" id="cd02440">
    <property type="entry name" value="AdoMet_MTases"/>
    <property type="match status" value="1"/>
</dbReference>
<dbReference type="PANTHER" id="PTHR43464:SF77">
    <property type="entry name" value="BLL3586 PROTEIN"/>
    <property type="match status" value="1"/>
</dbReference>
<evidence type="ECO:0000259" key="1">
    <source>
        <dbReference type="Pfam" id="PF08241"/>
    </source>
</evidence>
<evidence type="ECO:0000313" key="2">
    <source>
        <dbReference type="EMBL" id="SIT74575.1"/>
    </source>
</evidence>
<dbReference type="STRING" id="1317125.SAMN05444128_0121"/>
<keyword evidence="2" id="KW-0808">Transferase</keyword>
<dbReference type="InterPro" id="IPR013216">
    <property type="entry name" value="Methyltransf_11"/>
</dbReference>
<reference evidence="3" key="1">
    <citation type="submission" date="2017-01" db="EMBL/GenBank/DDBJ databases">
        <authorList>
            <person name="Varghese N."/>
            <person name="Submissions S."/>
        </authorList>
    </citation>
    <scope>NUCLEOTIDE SEQUENCE [LARGE SCALE GENOMIC DNA]</scope>
    <source>
        <strain evidence="3">LP100</strain>
    </source>
</reference>
<dbReference type="EMBL" id="FTPP01000001">
    <property type="protein sequence ID" value="SIT74575.1"/>
    <property type="molecule type" value="Genomic_DNA"/>
</dbReference>
<protein>
    <submittedName>
        <fullName evidence="2">Methyltransferase domain-containing protein</fullName>
    </submittedName>
</protein>
<accession>A0A1R3W9A7</accession>
<proteinExistence type="predicted"/>
<dbReference type="OrthoDB" id="703529at2"/>
<dbReference type="Gene3D" id="3.40.50.150">
    <property type="entry name" value="Vaccinia Virus protein VP39"/>
    <property type="match status" value="1"/>
</dbReference>
<feature type="domain" description="Methyltransferase type 11" evidence="1">
    <location>
        <begin position="43"/>
        <end position="134"/>
    </location>
</feature>
<dbReference type="PANTHER" id="PTHR43464">
    <property type="entry name" value="METHYLTRANSFERASE"/>
    <property type="match status" value="1"/>
</dbReference>
<name>A0A1R3W9A7_9BACT</name>
<keyword evidence="2" id="KW-0489">Methyltransferase</keyword>
<sequence>MTEFWESSFQDKNAMWGFEPTDAALATLKLFQEHQLEKILIPGFGYGRNAKPFADAGFQVTGVEISETAIRLARQHYGNSITIHHGPVSAMPFDDETYDGVFCYALIYLLDEEERAKLIDDCYRQLRPGGYMVFVAVSKNDAMYGSGREVSKDRFETRHGVQLFFYDAAAVETEFGRYGLIEYKEIDEPVMQTGNKPSLKFWYITCRK</sequence>
<dbReference type="Pfam" id="PF08241">
    <property type="entry name" value="Methyltransf_11"/>
    <property type="match status" value="1"/>
</dbReference>
<organism evidence="2 3">
    <name type="scientific">Pontibacter indicus</name>
    <dbReference type="NCBI Taxonomy" id="1317125"/>
    <lineage>
        <taxon>Bacteria</taxon>
        <taxon>Pseudomonadati</taxon>
        <taxon>Bacteroidota</taxon>
        <taxon>Cytophagia</taxon>
        <taxon>Cytophagales</taxon>
        <taxon>Hymenobacteraceae</taxon>
        <taxon>Pontibacter</taxon>
    </lineage>
</organism>
<dbReference type="SUPFAM" id="SSF53335">
    <property type="entry name" value="S-adenosyl-L-methionine-dependent methyltransferases"/>
    <property type="match status" value="1"/>
</dbReference>
<evidence type="ECO:0000313" key="3">
    <source>
        <dbReference type="Proteomes" id="UP000187181"/>
    </source>
</evidence>
<dbReference type="GO" id="GO:0032259">
    <property type="term" value="P:methylation"/>
    <property type="evidence" value="ECO:0007669"/>
    <property type="project" value="UniProtKB-KW"/>
</dbReference>
<dbReference type="AlphaFoldDB" id="A0A1R3W9A7"/>
<dbReference type="InterPro" id="IPR029063">
    <property type="entry name" value="SAM-dependent_MTases_sf"/>
</dbReference>
<dbReference type="Proteomes" id="UP000187181">
    <property type="component" value="Unassembled WGS sequence"/>
</dbReference>
<gene>
    <name evidence="2" type="ORF">SAMN05444128_0121</name>
</gene>